<gene>
    <name evidence="2" type="ORF">A9Q84_06400</name>
</gene>
<protein>
    <submittedName>
        <fullName evidence="2">Uncharacterized protein</fullName>
    </submittedName>
</protein>
<reference evidence="3" key="1">
    <citation type="journal article" date="2017" name="Proc. Natl. Acad. Sci. U.S.A.">
        <title>Simulation of Deepwater Horizon oil plume reveals substrate specialization within a complex community of hydrocarbon-degraders.</title>
        <authorList>
            <person name="Hu P."/>
            <person name="Dubinsky E.A."/>
            <person name="Probst A.J."/>
            <person name="Wang J."/>
            <person name="Sieber C.M.K."/>
            <person name="Tom L.M."/>
            <person name="Gardinali P."/>
            <person name="Banfield J.F."/>
            <person name="Atlas R.M."/>
            <person name="Andersen G.L."/>
        </authorList>
    </citation>
    <scope>NUCLEOTIDE SEQUENCE [LARGE SCALE GENOMIC DNA]</scope>
</reference>
<accession>A0A1Y5F9M5</accession>
<evidence type="ECO:0000256" key="1">
    <source>
        <dbReference type="SAM" id="MobiDB-lite"/>
    </source>
</evidence>
<proteinExistence type="predicted"/>
<feature type="compositionally biased region" description="Basic residues" evidence="1">
    <location>
        <begin position="45"/>
        <end position="58"/>
    </location>
</feature>
<dbReference type="Proteomes" id="UP000196531">
    <property type="component" value="Unassembled WGS sequence"/>
</dbReference>
<evidence type="ECO:0000313" key="2">
    <source>
        <dbReference type="EMBL" id="OUR97826.1"/>
    </source>
</evidence>
<feature type="region of interest" description="Disordered" evidence="1">
    <location>
        <begin position="36"/>
        <end position="74"/>
    </location>
</feature>
<comment type="caution">
    <text evidence="2">The sequence shown here is derived from an EMBL/GenBank/DDBJ whole genome shotgun (WGS) entry which is preliminary data.</text>
</comment>
<dbReference type="AlphaFoldDB" id="A0A1Y5F9M5"/>
<evidence type="ECO:0000313" key="3">
    <source>
        <dbReference type="Proteomes" id="UP000196531"/>
    </source>
</evidence>
<sequence length="195" mass="22132">MKLLKIMAFIFALSIPVYFGLKLLSPPEDQQANWDTYEKKDKKITTHKSTKTEKKKSRVSSSKRAPASKAPVKKTIGPSKRILTGSLRSKYENSPWDLSYVNTPSIEWKNLYANKMLTILPEGTKVLIKKTQGVIIITAKGAKYVEHVRVSIQKEDAPPVGFEAQVDSESGQQLKVWNRTHFEYGQGFSFKKKLQ</sequence>
<name>A0A1Y5F9M5_9BACT</name>
<organism evidence="2 3">
    <name type="scientific">Halobacteriovorax marinus</name>
    <dbReference type="NCBI Taxonomy" id="97084"/>
    <lineage>
        <taxon>Bacteria</taxon>
        <taxon>Pseudomonadati</taxon>
        <taxon>Bdellovibrionota</taxon>
        <taxon>Bacteriovoracia</taxon>
        <taxon>Bacteriovoracales</taxon>
        <taxon>Halobacteriovoraceae</taxon>
        <taxon>Halobacteriovorax</taxon>
    </lineage>
</organism>
<feature type="compositionally biased region" description="Low complexity" evidence="1">
    <location>
        <begin position="59"/>
        <end position="74"/>
    </location>
</feature>
<dbReference type="EMBL" id="MAAO01000005">
    <property type="protein sequence ID" value="OUR97826.1"/>
    <property type="molecule type" value="Genomic_DNA"/>
</dbReference>